<gene>
    <name evidence="1" type="ORF">ACI1P1_16825</name>
</gene>
<keyword evidence="2" id="KW-1185">Reference proteome</keyword>
<accession>A0ACC7NZY7</accession>
<evidence type="ECO:0000313" key="2">
    <source>
        <dbReference type="Proteomes" id="UP001631969"/>
    </source>
</evidence>
<comment type="caution">
    <text evidence="1">The sequence shown here is derived from an EMBL/GenBank/DDBJ whole genome shotgun (WGS) entry which is preliminary data.</text>
</comment>
<sequence>MGNRIRNTVTTVIVTAVAASGLTFAYTRNQYEKWDKLDAVYEHLSAQYVEPVDKTKLVDGALDGMMKALDDPYSVYMNQEESKSFGEVISSSFVGIGAEIEERDGRIVIVSPIKGAPAEKAGLKPNDRIIKLGDTSLIGMKSTEAVKLLRGEKGTKAELTIERPGETDPIQVTVIRDVIPIETVYSNLLDNGIGVIQISSVSETTGAEFAKQLTDLKAKGMKGLVLDLRQNPGGLLDQAVEIGEMLLPAGKTLLKVEDRNGRTQEYRARGSGKNPSIDGLPMVGLIDGGTASAGEILAGALQESAGAKLVGEKTFGKGTAQTIMNLKDGSTVKYTNAKWLTPDGTWIHKTGIAPDVEVALPEYAALPYVSPDKEWKQDSYATEVKSIQVMLAALGFDPGRKDGYFDGKTAEAVKSFQSAQGLQATGAVAGDTLRKMTELLAAQLKQNDPQLQAAVKLLAP</sequence>
<proteinExistence type="predicted"/>
<dbReference type="EMBL" id="JBJURJ010000010">
    <property type="protein sequence ID" value="MFM9329962.1"/>
    <property type="molecule type" value="Genomic_DNA"/>
</dbReference>
<reference evidence="1" key="1">
    <citation type="submission" date="2024-12" db="EMBL/GenBank/DDBJ databases">
        <authorList>
            <person name="Wu N."/>
        </authorList>
    </citation>
    <scope>NUCLEOTIDE SEQUENCE</scope>
    <source>
        <strain evidence="1">P15</strain>
    </source>
</reference>
<name>A0ACC7NZY7_9BACL</name>
<organism evidence="1 2">
    <name type="scientific">Paenibacillus mesotrionivorans</name>
    <dbReference type="NCBI Taxonomy" id="3160968"/>
    <lineage>
        <taxon>Bacteria</taxon>
        <taxon>Bacillati</taxon>
        <taxon>Bacillota</taxon>
        <taxon>Bacilli</taxon>
        <taxon>Bacillales</taxon>
        <taxon>Paenibacillaceae</taxon>
        <taxon>Paenibacillus</taxon>
    </lineage>
</organism>
<dbReference type="Proteomes" id="UP001631969">
    <property type="component" value="Unassembled WGS sequence"/>
</dbReference>
<protein>
    <submittedName>
        <fullName evidence="1">S41 family peptidase</fullName>
    </submittedName>
</protein>
<evidence type="ECO:0000313" key="1">
    <source>
        <dbReference type="EMBL" id="MFM9329962.1"/>
    </source>
</evidence>